<reference evidence="3 4" key="1">
    <citation type="submission" date="2021-03" db="EMBL/GenBank/DDBJ databases">
        <title>Mucilaginibacter strains isolated from gold and copper mining confer multi heavy-metal resistance.</title>
        <authorList>
            <person name="Li Y."/>
        </authorList>
    </citation>
    <scope>NUCLEOTIDE SEQUENCE [LARGE SCALE GENOMIC DNA]</scope>
    <source>
        <strain evidence="3 4">P2-4</strain>
    </source>
</reference>
<dbReference type="InterPro" id="IPR017969">
    <property type="entry name" value="Heavy-metal-associated_CS"/>
</dbReference>
<dbReference type="Proteomes" id="UP000663940">
    <property type="component" value="Chromosome"/>
</dbReference>
<dbReference type="SUPFAM" id="SSF55008">
    <property type="entry name" value="HMA, heavy metal-associated domain"/>
    <property type="match status" value="1"/>
</dbReference>
<keyword evidence="1" id="KW-0479">Metal-binding</keyword>
<dbReference type="InterPro" id="IPR036163">
    <property type="entry name" value="HMA_dom_sf"/>
</dbReference>
<organism evidence="3 4">
    <name type="scientific">Mucilaginibacter rubeus</name>
    <dbReference type="NCBI Taxonomy" id="2027860"/>
    <lineage>
        <taxon>Bacteria</taxon>
        <taxon>Pseudomonadati</taxon>
        <taxon>Bacteroidota</taxon>
        <taxon>Sphingobacteriia</taxon>
        <taxon>Sphingobacteriales</taxon>
        <taxon>Sphingobacteriaceae</taxon>
        <taxon>Mucilaginibacter</taxon>
    </lineage>
</organism>
<gene>
    <name evidence="3" type="ORF">J3L21_11610</name>
</gene>
<dbReference type="PROSITE" id="PS50846">
    <property type="entry name" value="HMA_2"/>
    <property type="match status" value="1"/>
</dbReference>
<keyword evidence="4" id="KW-1185">Reference proteome</keyword>
<dbReference type="CDD" id="cd00371">
    <property type="entry name" value="HMA"/>
    <property type="match status" value="1"/>
</dbReference>
<name>A0ABX7UIC3_9SPHI</name>
<dbReference type="EMBL" id="CP071880">
    <property type="protein sequence ID" value="QTE52564.1"/>
    <property type="molecule type" value="Genomic_DNA"/>
</dbReference>
<dbReference type="InterPro" id="IPR001802">
    <property type="entry name" value="MerP/CopZ"/>
</dbReference>
<accession>A0ABX7UIC3</accession>
<evidence type="ECO:0000313" key="3">
    <source>
        <dbReference type="EMBL" id="QTE52564.1"/>
    </source>
</evidence>
<proteinExistence type="predicted"/>
<evidence type="ECO:0000259" key="2">
    <source>
        <dbReference type="PROSITE" id="PS50846"/>
    </source>
</evidence>
<dbReference type="Gene3D" id="3.30.70.100">
    <property type="match status" value="1"/>
</dbReference>
<dbReference type="PANTHER" id="PTHR46594:SF4">
    <property type="entry name" value="P-TYPE CATION-TRANSPORTING ATPASE"/>
    <property type="match status" value="1"/>
</dbReference>
<dbReference type="RefSeq" id="WP_208057791.1">
    <property type="nucleotide sequence ID" value="NZ_CP043451.1"/>
</dbReference>
<feature type="domain" description="HMA" evidence="2">
    <location>
        <begin position="50"/>
        <end position="116"/>
    </location>
</feature>
<protein>
    <submittedName>
        <fullName evidence="3">Heavy-metal-associated domain-containing protein</fullName>
    </submittedName>
</protein>
<evidence type="ECO:0000256" key="1">
    <source>
        <dbReference type="ARBA" id="ARBA00022723"/>
    </source>
</evidence>
<sequence length="124" mass="13542">MKKLTLEKIKASHYVLTWLFLLIGLVANSQQVKKALIPKNNETISKAGLNTVLIPVEGMSCGSCASHVKKSVKFLQGVNNVEVSLEKRQAKVSYFPQKISATKIQEAISASGYKAGKPVVQKDK</sequence>
<dbReference type="PANTHER" id="PTHR46594">
    <property type="entry name" value="P-TYPE CATION-TRANSPORTING ATPASE"/>
    <property type="match status" value="1"/>
</dbReference>
<dbReference type="PROSITE" id="PS01047">
    <property type="entry name" value="HMA_1"/>
    <property type="match status" value="1"/>
</dbReference>
<dbReference type="InterPro" id="IPR006121">
    <property type="entry name" value="HMA_dom"/>
</dbReference>
<dbReference type="Pfam" id="PF00403">
    <property type="entry name" value="HMA"/>
    <property type="match status" value="1"/>
</dbReference>
<dbReference type="PRINTS" id="PR00946">
    <property type="entry name" value="HGSCAVENGER"/>
</dbReference>
<evidence type="ECO:0000313" key="4">
    <source>
        <dbReference type="Proteomes" id="UP000663940"/>
    </source>
</evidence>